<evidence type="ECO:0000259" key="2">
    <source>
        <dbReference type="PROSITE" id="PS51910"/>
    </source>
</evidence>
<dbReference type="InterPro" id="IPR015943">
    <property type="entry name" value="WD40/YVTN_repeat-like_dom_sf"/>
</dbReference>
<dbReference type="Pfam" id="PF00400">
    <property type="entry name" value="WD40"/>
    <property type="match status" value="1"/>
</dbReference>
<dbReference type="PROSITE" id="PS51910">
    <property type="entry name" value="GH18_2"/>
    <property type="match status" value="1"/>
</dbReference>
<reference evidence="3" key="1">
    <citation type="submission" date="2020-05" db="EMBL/GenBank/DDBJ databases">
        <title>Phylogenomic resolution of chytrid fungi.</title>
        <authorList>
            <person name="Stajich J.E."/>
            <person name="Amses K."/>
            <person name="Simmons R."/>
            <person name="Seto K."/>
            <person name="Myers J."/>
            <person name="Bonds A."/>
            <person name="Quandt C.A."/>
            <person name="Barry K."/>
            <person name="Liu P."/>
            <person name="Grigoriev I."/>
            <person name="Longcore J.E."/>
            <person name="James T.Y."/>
        </authorList>
    </citation>
    <scope>NUCLEOTIDE SEQUENCE</scope>
    <source>
        <strain evidence="3">JEL0513</strain>
    </source>
</reference>
<dbReference type="SMART" id="SM00320">
    <property type="entry name" value="WD40"/>
    <property type="match status" value="2"/>
</dbReference>
<dbReference type="Proteomes" id="UP001211907">
    <property type="component" value="Unassembled WGS sequence"/>
</dbReference>
<evidence type="ECO:0000313" key="4">
    <source>
        <dbReference type="Proteomes" id="UP001211907"/>
    </source>
</evidence>
<dbReference type="InterPro" id="IPR017853">
    <property type="entry name" value="GH"/>
</dbReference>
<feature type="domain" description="GH18" evidence="2">
    <location>
        <begin position="442"/>
        <end position="771"/>
    </location>
</feature>
<keyword evidence="4" id="KW-1185">Reference proteome</keyword>
<evidence type="ECO:0000313" key="3">
    <source>
        <dbReference type="EMBL" id="KAJ3121768.1"/>
    </source>
</evidence>
<organism evidence="3 4">
    <name type="scientific">Physocladia obscura</name>
    <dbReference type="NCBI Taxonomy" id="109957"/>
    <lineage>
        <taxon>Eukaryota</taxon>
        <taxon>Fungi</taxon>
        <taxon>Fungi incertae sedis</taxon>
        <taxon>Chytridiomycota</taxon>
        <taxon>Chytridiomycota incertae sedis</taxon>
        <taxon>Chytridiomycetes</taxon>
        <taxon>Chytridiales</taxon>
        <taxon>Chytriomycetaceae</taxon>
        <taxon>Physocladia</taxon>
    </lineage>
</organism>
<dbReference type="SUPFAM" id="SSF50960">
    <property type="entry name" value="TolB, C-terminal domain"/>
    <property type="match status" value="1"/>
</dbReference>
<dbReference type="Gene3D" id="2.130.10.10">
    <property type="entry name" value="YVTN repeat-like/Quinoprotein amine dehydrogenase"/>
    <property type="match status" value="1"/>
</dbReference>
<evidence type="ECO:0000256" key="1">
    <source>
        <dbReference type="PROSITE-ProRule" id="PRU00221"/>
    </source>
</evidence>
<feature type="repeat" description="WD" evidence="1">
    <location>
        <begin position="286"/>
        <end position="327"/>
    </location>
</feature>
<accession>A0AAD5T1T1</accession>
<comment type="caution">
    <text evidence="3">The sequence shown here is derived from an EMBL/GenBank/DDBJ whole genome shotgun (WGS) entry which is preliminary data.</text>
</comment>
<dbReference type="SUPFAM" id="SSF51445">
    <property type="entry name" value="(Trans)glycosidases"/>
    <property type="match status" value="1"/>
</dbReference>
<dbReference type="EMBL" id="JADGJH010000856">
    <property type="protein sequence ID" value="KAJ3121768.1"/>
    <property type="molecule type" value="Genomic_DNA"/>
</dbReference>
<name>A0AAD5T1T1_9FUNG</name>
<keyword evidence="1" id="KW-0853">WD repeat</keyword>
<dbReference type="PROSITE" id="PS50082">
    <property type="entry name" value="WD_REPEATS_2"/>
    <property type="match status" value="1"/>
</dbReference>
<protein>
    <recommendedName>
        <fullName evidence="2">GH18 domain-containing protein</fullName>
    </recommendedName>
</protein>
<dbReference type="InterPro" id="IPR001680">
    <property type="entry name" value="WD40_rpt"/>
</dbReference>
<dbReference type="Gene3D" id="3.20.20.80">
    <property type="entry name" value="Glycosidases"/>
    <property type="match status" value="1"/>
</dbReference>
<dbReference type="AlphaFoldDB" id="A0AAD5T1T1"/>
<gene>
    <name evidence="3" type="ORF">HK100_012238</name>
</gene>
<proteinExistence type="predicted"/>
<dbReference type="PANTHER" id="PTHR43991:SF12">
    <property type="entry name" value="WD REPEAT PROTEIN (AFU_ORTHOLOGUE AFUA_8G05640)"/>
    <property type="match status" value="1"/>
</dbReference>
<sequence>MNSDDDNPFQSGWASRTEVPVTRTDVSLEEIDLQGIRWADFAPTTRASFRDQRIVSYRNYRNCSTDHSAILNDLHRPRTDACFFDFAYTLTKHKYKCSEYHFQLRNLLWSTTKHSVFYSHVESVRNWSSLSRTSCQILKRDGFRVSTICANNSFVFMGAFTGEYLFRVSAITQELMATDANISGNGNDDNDPSIHYGIITNDRFGITNHVELGCNRSGQNIAVISSNDDSLRLLNLDSLVISHHFRFPWAVNCSSMSPDKRLICVTGDNTDSSIITADSGDEVIGLKGHIDFSFSCAWSPCGRFIATGNQDITTRIYDIRNPSKALVVLPAVMGAVRSLRFSDDGTFLAAAEPCDFVHIYDVAGTTNYYKQHETISAPLPSNNNDKIQNSSGFIASPLGIDAFQSQVIEFFGEIAGISFTPDGGDLLYIGISDDRTTTKKSSKLYGYYGQNALANGVDIKNGTNSRVTVTSDYQRSLAYYCQTGFYDVINLAFLNIFGGGKNTFTITFASFNVTTAYGGHYTYNGDGLESNSADVVQGYASIGLDIITCQALGVKVILSIGGDRVSPYTFVVGDGAAYATLFYDMFLDGKSAVRPFGEGVVLNGIEMDVEKNDDPTVWTPEMISFLQNLKKLSPNSLVAVVPQCYLGSAGKDENVGDVIAAAASSIDYLIIQYYNNPVCSYPFGFNFVTWKTLFTGPLVIGLAGDWTSAISGGFLDASALQTVYDLVKSDDQFAGFSVYDVSSSNPPAFAWSFVDYADPPLSEYSQTLRNVLDGKGSGGVSLASLGPAPLENTATAYRCGGTWVDANSTCSNAVCSDTSSTNCGANQNCFQNLSPVC</sequence>
<dbReference type="GO" id="GO:0005975">
    <property type="term" value="P:carbohydrate metabolic process"/>
    <property type="evidence" value="ECO:0007669"/>
    <property type="project" value="InterPro"/>
</dbReference>
<dbReference type="InterPro" id="IPR001223">
    <property type="entry name" value="Glyco_hydro18_cat"/>
</dbReference>
<dbReference type="PANTHER" id="PTHR43991">
    <property type="entry name" value="WD REPEAT PROTEIN (AFU_ORTHOLOGUE AFUA_8G05640)-RELATED"/>
    <property type="match status" value="1"/>
</dbReference>